<keyword evidence="6" id="KW-1185">Reference proteome</keyword>
<reference evidence="5 6" key="1">
    <citation type="submission" date="2019-03" db="EMBL/GenBank/DDBJ databases">
        <title>Draft genome of Gammaproteobacteria bacterium LSUCC0057, a member of the SAR92 clade.</title>
        <authorList>
            <person name="Lanclos V.C."/>
            <person name="Doiron C."/>
            <person name="Henson M.W."/>
            <person name="Thrash J.C."/>
        </authorList>
    </citation>
    <scope>NUCLEOTIDE SEQUENCE [LARGE SCALE GENOMIC DNA]</scope>
    <source>
        <strain evidence="5 6">LSUCC0057</strain>
    </source>
</reference>
<accession>A0A4Y8UG95</accession>
<keyword evidence="2 3" id="KW-0802">TPR repeat</keyword>
<dbReference type="OrthoDB" id="5574348at2"/>
<dbReference type="InterPro" id="IPR051012">
    <property type="entry name" value="CellSynth/LPSAsmb/PSIAsmb"/>
</dbReference>
<dbReference type="SUPFAM" id="SSF48452">
    <property type="entry name" value="TPR-like"/>
    <property type="match status" value="2"/>
</dbReference>
<protein>
    <submittedName>
        <fullName evidence="5">Tetratricopeptide repeat protein</fullName>
    </submittedName>
</protein>
<dbReference type="Proteomes" id="UP000298133">
    <property type="component" value="Unassembled WGS sequence"/>
</dbReference>
<feature type="signal peptide" evidence="4">
    <location>
        <begin position="1"/>
        <end position="17"/>
    </location>
</feature>
<keyword evidence="1" id="KW-0677">Repeat</keyword>
<dbReference type="InterPro" id="IPR011990">
    <property type="entry name" value="TPR-like_helical_dom_sf"/>
</dbReference>
<dbReference type="SMART" id="SM00028">
    <property type="entry name" value="TPR"/>
    <property type="match status" value="3"/>
</dbReference>
<dbReference type="InterPro" id="IPR019734">
    <property type="entry name" value="TPR_rpt"/>
</dbReference>
<name>A0A4Y8UG95_9GAMM</name>
<proteinExistence type="predicted"/>
<dbReference type="PROSITE" id="PS50005">
    <property type="entry name" value="TPR"/>
    <property type="match status" value="1"/>
</dbReference>
<dbReference type="PANTHER" id="PTHR45586">
    <property type="entry name" value="TPR REPEAT-CONTAINING PROTEIN PA4667"/>
    <property type="match status" value="1"/>
</dbReference>
<sequence length="456" mass="51381">MMKKVVSLLTLSSLLVAAPLVIGVVNNSSPLAAVAHAEEKKEPKYKDVQTRQRQAVGKKCAKSLESVQVLLEEERWPEALADLKRVESSDKTCESDYEQTQVWKFMGYVYYSLDDMAQAINQYKRVVNGAGTPPELRLDTRYTLAQLYTVQEDYKNAAKQLEAWISESTIVGSDAKVLLAQIYFQLDRKAEALALVEEAIGEYEARGELPKEGWWSLQRVLYFEKNDYKKVASILEQLVTHYPSWSYWRQLGGMYGELERETDRLVATEVVYLNGELDTESQVLSMGYMYLGAGVPYRAAKIIDQGMQEKKIERNLKNLEVLGTAWYQAKELKRALSALEEASKKAEDGNIQARLAGLYLDLGNDQASYDAAVKAAKQGKVKKPDANYMLMGNAPVNMHCYQDAIAAFKKSIKAAGDDKKAKRYPQQWIQYAEAEGDRLDKLRKAGAEVPSCRKVS</sequence>
<comment type="caution">
    <text evidence="5">The sequence shown here is derived from an EMBL/GenBank/DDBJ whole genome shotgun (WGS) entry which is preliminary data.</text>
</comment>
<evidence type="ECO:0000256" key="4">
    <source>
        <dbReference type="SAM" id="SignalP"/>
    </source>
</evidence>
<dbReference type="Gene3D" id="1.25.40.10">
    <property type="entry name" value="Tetratricopeptide repeat domain"/>
    <property type="match status" value="2"/>
</dbReference>
<dbReference type="EMBL" id="SPIA01000002">
    <property type="protein sequence ID" value="TFH67845.1"/>
    <property type="molecule type" value="Genomic_DNA"/>
</dbReference>
<dbReference type="PANTHER" id="PTHR45586:SF1">
    <property type="entry name" value="LIPOPOLYSACCHARIDE ASSEMBLY PROTEIN B"/>
    <property type="match status" value="1"/>
</dbReference>
<evidence type="ECO:0000313" key="6">
    <source>
        <dbReference type="Proteomes" id="UP000298133"/>
    </source>
</evidence>
<feature type="chain" id="PRO_5021370650" evidence="4">
    <location>
        <begin position="18"/>
        <end position="456"/>
    </location>
</feature>
<feature type="repeat" description="TPR" evidence="3">
    <location>
        <begin position="100"/>
        <end position="133"/>
    </location>
</feature>
<evidence type="ECO:0000256" key="3">
    <source>
        <dbReference type="PROSITE-ProRule" id="PRU00339"/>
    </source>
</evidence>
<keyword evidence="4" id="KW-0732">Signal</keyword>
<organism evidence="5 6">
    <name type="scientific">Gammaproteobacteria bacterium LSUCC0057</name>
    <dbReference type="NCBI Taxonomy" id="2559237"/>
    <lineage>
        <taxon>Bacteria</taxon>
        <taxon>Pseudomonadati</taxon>
        <taxon>Pseudomonadota</taxon>
        <taxon>Gammaproteobacteria</taxon>
        <taxon>Cellvibrionales</taxon>
        <taxon>Porticoccaceae</taxon>
        <taxon>SAR92 clade</taxon>
    </lineage>
</organism>
<evidence type="ECO:0000256" key="1">
    <source>
        <dbReference type="ARBA" id="ARBA00022737"/>
    </source>
</evidence>
<dbReference type="AlphaFoldDB" id="A0A4Y8UG95"/>
<dbReference type="Pfam" id="PF13432">
    <property type="entry name" value="TPR_16"/>
    <property type="match status" value="1"/>
</dbReference>
<evidence type="ECO:0000256" key="2">
    <source>
        <dbReference type="ARBA" id="ARBA00022803"/>
    </source>
</evidence>
<evidence type="ECO:0000313" key="5">
    <source>
        <dbReference type="EMBL" id="TFH67845.1"/>
    </source>
</evidence>
<gene>
    <name evidence="5" type="ORF">E3W66_06260</name>
</gene>